<protein>
    <submittedName>
        <fullName evidence="1">Uncharacterized protein</fullName>
    </submittedName>
</protein>
<evidence type="ECO:0000313" key="1">
    <source>
        <dbReference type="EMBL" id="MDI6450777.1"/>
    </source>
</evidence>
<proteinExistence type="predicted"/>
<dbReference type="AlphaFoldDB" id="A0AAW6U2H6"/>
<evidence type="ECO:0000313" key="2">
    <source>
        <dbReference type="Proteomes" id="UP001431776"/>
    </source>
</evidence>
<name>A0AAW6U2H6_9BACT</name>
<sequence length="69" mass="7655">MANIIKVPCTGRGQHVNEIDLEDVIGEDVVLYGGAIDTGRQIPAQIVRRCDECDEGKVIITREMIEARM</sequence>
<accession>A0AAW6U2H6</accession>
<keyword evidence="2" id="KW-1185">Reference proteome</keyword>
<organism evidence="1 2">
    <name type="scientific">Anaerobaca lacustris</name>
    <dbReference type="NCBI Taxonomy" id="3044600"/>
    <lineage>
        <taxon>Bacteria</taxon>
        <taxon>Pseudomonadati</taxon>
        <taxon>Planctomycetota</taxon>
        <taxon>Phycisphaerae</taxon>
        <taxon>Sedimentisphaerales</taxon>
        <taxon>Anaerobacaceae</taxon>
        <taxon>Anaerobaca</taxon>
    </lineage>
</organism>
<reference evidence="1" key="1">
    <citation type="submission" date="2023-05" db="EMBL/GenBank/DDBJ databases">
        <title>Anaerotaeda fermentans gen. nov., sp. nov., a novel anaerobic planctomycete of the new family within the order Sedimentisphaerales isolated from Taman Peninsula, Russia.</title>
        <authorList>
            <person name="Khomyakova M.A."/>
            <person name="Merkel A.Y."/>
            <person name="Slobodkin A.I."/>
        </authorList>
    </citation>
    <scope>NUCLEOTIDE SEQUENCE</scope>
    <source>
        <strain evidence="1">M17dextr</strain>
    </source>
</reference>
<dbReference type="RefSeq" id="WP_349246187.1">
    <property type="nucleotide sequence ID" value="NZ_JASCXX010000024.1"/>
</dbReference>
<dbReference type="Proteomes" id="UP001431776">
    <property type="component" value="Unassembled WGS sequence"/>
</dbReference>
<comment type="caution">
    <text evidence="1">The sequence shown here is derived from an EMBL/GenBank/DDBJ whole genome shotgun (WGS) entry which is preliminary data.</text>
</comment>
<dbReference type="EMBL" id="JASCXX010000024">
    <property type="protein sequence ID" value="MDI6450777.1"/>
    <property type="molecule type" value="Genomic_DNA"/>
</dbReference>
<gene>
    <name evidence="1" type="ORF">QJ522_17085</name>
</gene>